<dbReference type="GO" id="GO:0008311">
    <property type="term" value="F:double-stranded DNA 3'-5' DNA exonuclease activity"/>
    <property type="evidence" value="ECO:0007669"/>
    <property type="project" value="UniProtKB-EC"/>
</dbReference>
<evidence type="ECO:0000313" key="7">
    <source>
        <dbReference type="EMBL" id="MDE8651760.1"/>
    </source>
</evidence>
<dbReference type="InterPro" id="IPR004808">
    <property type="entry name" value="AP_endonuc_1"/>
</dbReference>
<dbReference type="EMBL" id="JARESE010000020">
    <property type="protein sequence ID" value="MDE8651760.1"/>
    <property type="molecule type" value="Genomic_DNA"/>
</dbReference>
<dbReference type="CDD" id="cd09086">
    <property type="entry name" value="ExoIII-like_AP-endo"/>
    <property type="match status" value="1"/>
</dbReference>
<evidence type="ECO:0000256" key="1">
    <source>
        <dbReference type="ARBA" id="ARBA00001946"/>
    </source>
</evidence>
<dbReference type="EC" id="3.1.11.2" evidence="7"/>
<accession>A0ABT5WNY5</accession>
<evidence type="ECO:0000313" key="8">
    <source>
        <dbReference type="Proteomes" id="UP001216253"/>
    </source>
</evidence>
<dbReference type="NCBIfam" id="TIGR00195">
    <property type="entry name" value="exoDNase_III"/>
    <property type="match status" value="1"/>
</dbReference>
<dbReference type="SUPFAM" id="SSF56219">
    <property type="entry name" value="DNase I-like"/>
    <property type="match status" value="1"/>
</dbReference>
<dbReference type="PANTHER" id="PTHR43250">
    <property type="entry name" value="EXODEOXYRIBONUCLEASE III"/>
    <property type="match status" value="1"/>
</dbReference>
<protein>
    <submittedName>
        <fullName evidence="7">Exodeoxyribonuclease III</fullName>
        <ecNumber evidence="7">3.1.11.2</ecNumber>
    </submittedName>
</protein>
<proteinExistence type="inferred from homology"/>
<dbReference type="Pfam" id="PF03372">
    <property type="entry name" value="Exo_endo_phos"/>
    <property type="match status" value="1"/>
</dbReference>
<comment type="caution">
    <text evidence="7">The sequence shown here is derived from an EMBL/GenBank/DDBJ whole genome shotgun (WGS) entry which is preliminary data.</text>
</comment>
<organism evidence="7 8">
    <name type="scientific">Novosphingobium album</name>
    <name type="common">ex Liu et al. 2023</name>
    <dbReference type="NCBI Taxonomy" id="3031130"/>
    <lineage>
        <taxon>Bacteria</taxon>
        <taxon>Pseudomonadati</taxon>
        <taxon>Pseudomonadota</taxon>
        <taxon>Alphaproteobacteria</taxon>
        <taxon>Sphingomonadales</taxon>
        <taxon>Sphingomonadaceae</taxon>
        <taxon>Novosphingobium</taxon>
    </lineage>
</organism>
<feature type="domain" description="Endonuclease/exonuclease/phosphatase" evidence="6">
    <location>
        <begin position="4"/>
        <end position="248"/>
    </location>
</feature>
<reference evidence="7 8" key="1">
    <citation type="submission" date="2023-03" db="EMBL/GenBank/DDBJ databases">
        <title>NovoSphingobium album sp. nov. isolated from polycyclic aromatic hydrocarbons- and heavy-metal polluted soil.</title>
        <authorList>
            <person name="Liu Z."/>
            <person name="Wang K."/>
        </authorList>
    </citation>
    <scope>NUCLEOTIDE SEQUENCE [LARGE SCALE GENOMIC DNA]</scope>
    <source>
        <strain evidence="7 8">H3SJ31-1</strain>
    </source>
</reference>
<keyword evidence="4 7" id="KW-0378">Hydrolase</keyword>
<name>A0ABT5WNY5_9SPHN</name>
<comment type="similarity">
    <text evidence="2">Belongs to the DNA repair enzymes AP/ExoA family.</text>
</comment>
<dbReference type="RefSeq" id="WP_275227930.1">
    <property type="nucleotide sequence ID" value="NZ_JARESE010000020.1"/>
</dbReference>
<evidence type="ECO:0000256" key="5">
    <source>
        <dbReference type="ARBA" id="ARBA00022842"/>
    </source>
</evidence>
<keyword evidence="5" id="KW-0460">Magnesium</keyword>
<sequence length="257" mass="29195">MRVASFNINGIKARLPRLLEWLEETRPSVACLQEIKTQDEGFPADEFEKIGYQAIWHGQKGFNGVAILADGERPVEIQRGLDGDPEDDHSRYLEAEVFGLRVVCIYLPNGNPQPGPKFDYKLRWMSRLRDRMRAISAEEVPAIVTGDYNVIPHDRDVWAPAAMAADALMQPKSRDAYMRLLHDGWTDALALHNPRGGLWTYWDYQAGAWQRDHGFRIDHALLSPELADRLVACGVDKSYRGREKASDHAPMWVSLKA</sequence>
<evidence type="ECO:0000256" key="4">
    <source>
        <dbReference type="ARBA" id="ARBA00022801"/>
    </source>
</evidence>
<evidence type="ECO:0000259" key="6">
    <source>
        <dbReference type="Pfam" id="PF03372"/>
    </source>
</evidence>
<evidence type="ECO:0000256" key="2">
    <source>
        <dbReference type="ARBA" id="ARBA00007092"/>
    </source>
</evidence>
<gene>
    <name evidence="7" type="primary">xth</name>
    <name evidence="7" type="ORF">PYV00_08495</name>
</gene>
<dbReference type="NCBIfam" id="TIGR00633">
    <property type="entry name" value="xth"/>
    <property type="match status" value="1"/>
</dbReference>
<evidence type="ECO:0000256" key="3">
    <source>
        <dbReference type="ARBA" id="ARBA00022723"/>
    </source>
</evidence>
<dbReference type="InterPro" id="IPR036691">
    <property type="entry name" value="Endo/exonu/phosph_ase_sf"/>
</dbReference>
<dbReference type="PANTHER" id="PTHR43250:SF1">
    <property type="entry name" value="EXODEOXYRIBONUCLEASE III"/>
    <property type="match status" value="1"/>
</dbReference>
<dbReference type="InterPro" id="IPR037493">
    <property type="entry name" value="ExoIII-like"/>
</dbReference>
<dbReference type="InterPro" id="IPR005135">
    <property type="entry name" value="Endo/exonuclease/phosphatase"/>
</dbReference>
<keyword evidence="8" id="KW-1185">Reference proteome</keyword>
<keyword evidence="3" id="KW-0479">Metal-binding</keyword>
<dbReference type="Gene3D" id="3.60.10.10">
    <property type="entry name" value="Endonuclease/exonuclease/phosphatase"/>
    <property type="match status" value="1"/>
</dbReference>
<dbReference type="Proteomes" id="UP001216253">
    <property type="component" value="Unassembled WGS sequence"/>
</dbReference>
<dbReference type="PROSITE" id="PS51435">
    <property type="entry name" value="AP_NUCLEASE_F1_4"/>
    <property type="match status" value="1"/>
</dbReference>
<comment type="cofactor">
    <cofactor evidence="1">
        <name>Mg(2+)</name>
        <dbReference type="ChEBI" id="CHEBI:18420"/>
    </cofactor>
</comment>